<feature type="transmembrane region" description="Helical" evidence="1">
    <location>
        <begin position="78"/>
        <end position="97"/>
    </location>
</feature>
<keyword evidence="2" id="KW-1185">Reference proteome</keyword>
<feature type="transmembrane region" description="Helical" evidence="1">
    <location>
        <begin position="35"/>
        <end position="58"/>
    </location>
</feature>
<dbReference type="RefSeq" id="XP_026687368.1">
    <property type="nucleotide sequence ID" value="XM_026831567.1"/>
</dbReference>
<name>A0A3Q0JJP4_DIACI</name>
<organism evidence="2 3">
    <name type="scientific">Diaphorina citri</name>
    <name type="common">Asian citrus psyllid</name>
    <dbReference type="NCBI Taxonomy" id="121845"/>
    <lineage>
        <taxon>Eukaryota</taxon>
        <taxon>Metazoa</taxon>
        <taxon>Ecdysozoa</taxon>
        <taxon>Arthropoda</taxon>
        <taxon>Hexapoda</taxon>
        <taxon>Insecta</taxon>
        <taxon>Pterygota</taxon>
        <taxon>Neoptera</taxon>
        <taxon>Paraneoptera</taxon>
        <taxon>Hemiptera</taxon>
        <taxon>Sternorrhyncha</taxon>
        <taxon>Psylloidea</taxon>
        <taxon>Psyllidae</taxon>
        <taxon>Diaphorininae</taxon>
        <taxon>Diaphorina</taxon>
    </lineage>
</organism>
<sequence length="144" mass="16600">MCCLLFSSSLRRLQEPVSPIENFRRLLNQKARLKLTFVSALMSLLFAHLLIFLLYSYVHKSVWTVYPIQNKVLVYSQVYILLVLLQSTMFVYFAAGFSCCFHGAMAMGVLVLVATPLLSIVFLVHLFFRFHIFYLGMHAVKLIV</sequence>
<keyword evidence="1" id="KW-0472">Membrane</keyword>
<accession>A0A3Q0JJP4</accession>
<dbReference type="PaxDb" id="121845-A0A3Q0JJP4"/>
<dbReference type="Proteomes" id="UP000079169">
    <property type="component" value="Unplaced"/>
</dbReference>
<dbReference type="KEGG" id="dci:113472028"/>
<reference evidence="3" key="1">
    <citation type="submission" date="2025-08" db="UniProtKB">
        <authorList>
            <consortium name="RefSeq"/>
        </authorList>
    </citation>
    <scope>IDENTIFICATION</scope>
</reference>
<evidence type="ECO:0000256" key="1">
    <source>
        <dbReference type="SAM" id="Phobius"/>
    </source>
</evidence>
<evidence type="ECO:0000313" key="3">
    <source>
        <dbReference type="RefSeq" id="XP_026687368.1"/>
    </source>
</evidence>
<evidence type="ECO:0000313" key="2">
    <source>
        <dbReference type="Proteomes" id="UP000079169"/>
    </source>
</evidence>
<keyword evidence="1" id="KW-0812">Transmembrane</keyword>
<proteinExistence type="predicted"/>
<dbReference type="GeneID" id="113472028"/>
<keyword evidence="1" id="KW-1133">Transmembrane helix</keyword>
<gene>
    <name evidence="3" type="primary">LOC113472028</name>
</gene>
<protein>
    <submittedName>
        <fullName evidence="3">Uncharacterized protein LOC113472028</fullName>
    </submittedName>
</protein>
<dbReference type="AlphaFoldDB" id="A0A3Q0JJP4"/>
<feature type="transmembrane region" description="Helical" evidence="1">
    <location>
        <begin position="109"/>
        <end position="128"/>
    </location>
</feature>